<protein>
    <submittedName>
        <fullName evidence="1">Uncharacterized protein</fullName>
    </submittedName>
</protein>
<sequence>MSNFLKFLEKLAQHCGAKFEVEKFKAEDEYELAANIL</sequence>
<proteinExistence type="predicted"/>
<dbReference type="EMBL" id="BARU01001748">
    <property type="protein sequence ID" value="GAH20391.1"/>
    <property type="molecule type" value="Genomic_DNA"/>
</dbReference>
<comment type="caution">
    <text evidence="1">The sequence shown here is derived from an EMBL/GenBank/DDBJ whole genome shotgun (WGS) entry which is preliminary data.</text>
</comment>
<gene>
    <name evidence="1" type="ORF">S03H2_04416</name>
</gene>
<reference evidence="1" key="1">
    <citation type="journal article" date="2014" name="Front. Microbiol.">
        <title>High frequency of phylogenetically diverse reductive dehalogenase-homologous genes in deep subseafloor sedimentary metagenomes.</title>
        <authorList>
            <person name="Kawai M."/>
            <person name="Futagami T."/>
            <person name="Toyoda A."/>
            <person name="Takaki Y."/>
            <person name="Nishi S."/>
            <person name="Hori S."/>
            <person name="Arai W."/>
            <person name="Tsubouchi T."/>
            <person name="Morono Y."/>
            <person name="Uchiyama I."/>
            <person name="Ito T."/>
            <person name="Fujiyama A."/>
            <person name="Inagaki F."/>
            <person name="Takami H."/>
        </authorList>
    </citation>
    <scope>NUCLEOTIDE SEQUENCE</scope>
    <source>
        <strain evidence="1">Expedition CK06-06</strain>
    </source>
</reference>
<dbReference type="AlphaFoldDB" id="X1DHN2"/>
<feature type="non-terminal residue" evidence="1">
    <location>
        <position position="37"/>
    </location>
</feature>
<name>X1DHN2_9ZZZZ</name>
<organism evidence="1">
    <name type="scientific">marine sediment metagenome</name>
    <dbReference type="NCBI Taxonomy" id="412755"/>
    <lineage>
        <taxon>unclassified sequences</taxon>
        <taxon>metagenomes</taxon>
        <taxon>ecological metagenomes</taxon>
    </lineage>
</organism>
<accession>X1DHN2</accession>
<evidence type="ECO:0000313" key="1">
    <source>
        <dbReference type="EMBL" id="GAH20391.1"/>
    </source>
</evidence>